<gene>
    <name evidence="8" type="ORF">HYC85_030589</name>
</gene>
<keyword evidence="9" id="KW-1185">Reference proteome</keyword>
<evidence type="ECO:0000256" key="3">
    <source>
        <dbReference type="ARBA" id="ARBA00022884"/>
    </source>
</evidence>
<dbReference type="SMART" id="SM00360">
    <property type="entry name" value="RRM"/>
    <property type="match status" value="1"/>
</dbReference>
<dbReference type="PANTHER" id="PTHR48028:SF4">
    <property type="entry name" value="SC35-LIKE SPLICING FACTOR"/>
    <property type="match status" value="1"/>
</dbReference>
<comment type="subcellular location">
    <subcellularLocation>
        <location evidence="1">Nucleus</location>
    </subcellularLocation>
</comment>
<dbReference type="Proteomes" id="UP000593564">
    <property type="component" value="Unassembled WGS sequence"/>
</dbReference>
<dbReference type="Gene3D" id="3.30.70.330">
    <property type="match status" value="1"/>
</dbReference>
<keyword evidence="2" id="KW-0507">mRNA processing</keyword>
<accession>A0A7J7G473</accession>
<dbReference type="Pfam" id="PF00076">
    <property type="entry name" value="RRM_1"/>
    <property type="match status" value="1"/>
</dbReference>
<dbReference type="AlphaFoldDB" id="A0A7J7G473"/>
<dbReference type="CDD" id="cd00590">
    <property type="entry name" value="RRM_SF"/>
    <property type="match status" value="1"/>
</dbReference>
<proteinExistence type="predicted"/>
<dbReference type="GO" id="GO:0003723">
    <property type="term" value="F:RNA binding"/>
    <property type="evidence" value="ECO:0007669"/>
    <property type="project" value="UniProtKB-UniRule"/>
</dbReference>
<dbReference type="GO" id="GO:0008380">
    <property type="term" value="P:RNA splicing"/>
    <property type="evidence" value="ECO:0007669"/>
    <property type="project" value="UniProtKB-KW"/>
</dbReference>
<organism evidence="8 9">
    <name type="scientific">Camellia sinensis</name>
    <name type="common">Tea plant</name>
    <name type="synonym">Thea sinensis</name>
    <dbReference type="NCBI Taxonomy" id="4442"/>
    <lineage>
        <taxon>Eukaryota</taxon>
        <taxon>Viridiplantae</taxon>
        <taxon>Streptophyta</taxon>
        <taxon>Embryophyta</taxon>
        <taxon>Tracheophyta</taxon>
        <taxon>Spermatophyta</taxon>
        <taxon>Magnoliopsida</taxon>
        <taxon>eudicotyledons</taxon>
        <taxon>Gunneridae</taxon>
        <taxon>Pentapetalae</taxon>
        <taxon>asterids</taxon>
        <taxon>Ericales</taxon>
        <taxon>Theaceae</taxon>
        <taxon>Camellia</taxon>
    </lineage>
</organism>
<evidence type="ECO:0000313" key="8">
    <source>
        <dbReference type="EMBL" id="KAF5934418.1"/>
    </source>
</evidence>
<dbReference type="InterPro" id="IPR000504">
    <property type="entry name" value="RRM_dom"/>
</dbReference>
<dbReference type="InterPro" id="IPR012677">
    <property type="entry name" value="Nucleotide-bd_a/b_plait_sf"/>
</dbReference>
<keyword evidence="4" id="KW-0508">mRNA splicing</keyword>
<evidence type="ECO:0000256" key="4">
    <source>
        <dbReference type="ARBA" id="ARBA00023187"/>
    </source>
</evidence>
<dbReference type="PANTHER" id="PTHR48028">
    <property type="entry name" value="GLYCINE-RICH RNA-BINDING PROTEIN RZ1A"/>
    <property type="match status" value="1"/>
</dbReference>
<evidence type="ECO:0000259" key="7">
    <source>
        <dbReference type="PROSITE" id="PS50102"/>
    </source>
</evidence>
<comment type="caution">
    <text evidence="8">The sequence shown here is derived from an EMBL/GenBank/DDBJ whole genome shotgun (WGS) entry which is preliminary data.</text>
</comment>
<dbReference type="GO" id="GO:0005634">
    <property type="term" value="C:nucleus"/>
    <property type="evidence" value="ECO:0007669"/>
    <property type="project" value="UniProtKB-SubCell"/>
</dbReference>
<evidence type="ECO:0000256" key="2">
    <source>
        <dbReference type="ARBA" id="ARBA00022664"/>
    </source>
</evidence>
<name>A0A7J7G473_CAMSI</name>
<keyword evidence="5" id="KW-0539">Nucleus</keyword>
<dbReference type="InterPro" id="IPR035979">
    <property type="entry name" value="RBD_domain_sf"/>
</dbReference>
<evidence type="ECO:0000256" key="1">
    <source>
        <dbReference type="ARBA" id="ARBA00004123"/>
    </source>
</evidence>
<reference evidence="9" key="1">
    <citation type="journal article" date="2020" name="Nat. Commun.">
        <title>Genome assembly of wild tea tree DASZ reveals pedigree and selection history of tea varieties.</title>
        <authorList>
            <person name="Zhang W."/>
            <person name="Zhang Y."/>
            <person name="Qiu H."/>
            <person name="Guo Y."/>
            <person name="Wan H."/>
            <person name="Zhang X."/>
            <person name="Scossa F."/>
            <person name="Alseekh S."/>
            <person name="Zhang Q."/>
            <person name="Wang P."/>
            <person name="Xu L."/>
            <person name="Schmidt M.H."/>
            <person name="Jia X."/>
            <person name="Li D."/>
            <person name="Zhu A."/>
            <person name="Guo F."/>
            <person name="Chen W."/>
            <person name="Ni D."/>
            <person name="Usadel B."/>
            <person name="Fernie A.R."/>
            <person name="Wen W."/>
        </authorList>
    </citation>
    <scope>NUCLEOTIDE SEQUENCE [LARGE SCALE GENOMIC DNA]</scope>
    <source>
        <strain evidence="9">cv. G240</strain>
    </source>
</reference>
<dbReference type="PROSITE" id="PS50102">
    <property type="entry name" value="RRM"/>
    <property type="match status" value="1"/>
</dbReference>
<dbReference type="EMBL" id="JACBKZ010000014">
    <property type="protein sequence ID" value="KAF5934418.1"/>
    <property type="molecule type" value="Genomic_DNA"/>
</dbReference>
<dbReference type="InterPro" id="IPR051106">
    <property type="entry name" value="RNA-bind/splicing_reg"/>
</dbReference>
<evidence type="ECO:0000256" key="5">
    <source>
        <dbReference type="ARBA" id="ARBA00023242"/>
    </source>
</evidence>
<reference evidence="8 9" key="2">
    <citation type="submission" date="2020-07" db="EMBL/GenBank/DDBJ databases">
        <title>Genome assembly of wild tea tree DASZ reveals pedigree and selection history of tea varieties.</title>
        <authorList>
            <person name="Zhang W."/>
        </authorList>
    </citation>
    <scope>NUCLEOTIDE SEQUENCE [LARGE SCALE GENOMIC DNA]</scope>
    <source>
        <strain evidence="9">cv. G240</strain>
        <tissue evidence="8">Leaf</tissue>
    </source>
</reference>
<protein>
    <recommendedName>
        <fullName evidence="7">RRM domain-containing protein</fullName>
    </recommendedName>
</protein>
<dbReference type="SUPFAM" id="SSF54928">
    <property type="entry name" value="RNA-binding domain, RBD"/>
    <property type="match status" value="1"/>
</dbReference>
<sequence length="428" mass="47331">MLNKVLSLPREKICRSRTSMEAGGWNPVFKRRQMGNQGNRSVENGLFPIFVDELPDSMTPRSLFTLFNNFGVVKDAFILAKRRKATGSRFGFVRYDCKVAAKMAVLKTDGLWCDNKALKVKKAEFKKGEIKQPGTVTRGNDRMMQRQQRGFVQQMMESVGRRSFAKVVQNGGSVGKAKLTVKAYETGNGWLYDKLPTAVQPCHCKSFCFDNVGTESMGQEEVDQLSKNGRKDMVERVSGAKEKSNEWFSASAVKETGGIMGTPNVSEVGREANQAGVLADGPITEPSNLSDCISQTQFRPHDLLPAEEKVIEIGTTSRKGQITKPNMSSRKKKGADLMKQTKNKGAMTSNCFQKGAIFRAAAAVISLSVEQSLNSRRRNKFLSEAQATMEVGKILGLNCEGKEQKVISKLIELEEKDLERIDGEGITS</sequence>
<dbReference type="GO" id="GO:0006397">
    <property type="term" value="P:mRNA processing"/>
    <property type="evidence" value="ECO:0007669"/>
    <property type="project" value="UniProtKB-KW"/>
</dbReference>
<keyword evidence="3 6" id="KW-0694">RNA-binding</keyword>
<evidence type="ECO:0000313" key="9">
    <source>
        <dbReference type="Proteomes" id="UP000593564"/>
    </source>
</evidence>
<evidence type="ECO:0000256" key="6">
    <source>
        <dbReference type="PROSITE-ProRule" id="PRU00176"/>
    </source>
</evidence>
<feature type="domain" description="RRM" evidence="7">
    <location>
        <begin position="47"/>
        <end position="125"/>
    </location>
</feature>